<dbReference type="PIRSF" id="PIRSF010386">
    <property type="entry name" value="RocB"/>
    <property type="match status" value="1"/>
</dbReference>
<organism evidence="1 2">
    <name type="scientific">Megasphaera cerevisiae DSM 20462</name>
    <dbReference type="NCBI Taxonomy" id="1122219"/>
    <lineage>
        <taxon>Bacteria</taxon>
        <taxon>Bacillati</taxon>
        <taxon>Bacillota</taxon>
        <taxon>Negativicutes</taxon>
        <taxon>Veillonellales</taxon>
        <taxon>Veillonellaceae</taxon>
        <taxon>Megasphaera</taxon>
    </lineage>
</organism>
<accession>A0A0J6ZQ83</accession>
<dbReference type="EMBL" id="LEKT01000010">
    <property type="protein sequence ID" value="KMO87091.1"/>
    <property type="molecule type" value="Genomic_DNA"/>
</dbReference>
<reference evidence="1 2" key="1">
    <citation type="submission" date="2015-06" db="EMBL/GenBank/DDBJ databases">
        <title>Draft genome sequence of beer spoilage bacterium Megasphaera cerevisiae type strain 20462.</title>
        <authorList>
            <person name="Kutumbaka K."/>
            <person name="Pasmowitz J."/>
            <person name="Mategko J."/>
            <person name="Reyes D."/>
            <person name="Friedrich A."/>
            <person name="Han S."/>
            <person name="Martens-Habbena W."/>
            <person name="Neal-McKinney J."/>
            <person name="Janagama H.K."/>
            <person name="Nadala C."/>
            <person name="Samadpour M."/>
        </authorList>
    </citation>
    <scope>NUCLEOTIDE SEQUENCE [LARGE SCALE GENOMIC DNA]</scope>
    <source>
        <strain evidence="1 2">DSM 20462</strain>
    </source>
</reference>
<dbReference type="OrthoDB" id="9815360at2"/>
<protein>
    <submittedName>
        <fullName evidence="1">Peptidase M20</fullName>
    </submittedName>
</protein>
<dbReference type="Gene3D" id="3.40.630.10">
    <property type="entry name" value="Zn peptidases"/>
    <property type="match status" value="1"/>
</dbReference>
<dbReference type="Pfam" id="PF01546">
    <property type="entry name" value="Peptidase_M20"/>
    <property type="match status" value="1"/>
</dbReference>
<dbReference type="InParanoid" id="A0A0J6ZQ83"/>
<dbReference type="InterPro" id="IPR002933">
    <property type="entry name" value="Peptidase_M20"/>
</dbReference>
<dbReference type="PATRIC" id="fig|1122219.3.peg.3423"/>
<sequence length="545" mass="61383">MFEEMKELTKKLVAIPSINGSSGEAAIADFIYGYVSGMPYFQRHRQDVFTQALPKDQLGRKNVFALLRGTKGNSKNTLIFHGHMDTVGVEDLGTLKEFAFDCDRLAEEMKKLPQTEEVRRDLESGEYLFGRGASDMKSGDAVFLVLLKHLSAHPEELDGNILFMFNPVEENHHTGMITGLEILKQFQEKEGLQYLFAVNNDYICPLYAGDSKRYIYTGTMGKILPCMYVLGKETHVGQCYEGVNAVNLASRIVQAIDLNADLCDAYDGELALPPVALKLRDLKPWYNVQTAREAFAYFSYMIEDGETADILHRLRDLSQHILDDMIACQQEQLQTYSQAAGIPYKPPAFEGKVYLFEELMALAAERELVHIEQNLAELAVRGRENHDDARDIALAAVQELCRQLQLSGPAVVLFIAPPYLPHNTLHRDKPDEALLMKGLERIAGDMSAQTGETFEVLHFFPSLSDSSYLKIDDSPASVAALTHNFPVHEQLFPLPMDMIRQLSIPGINYGCYGKDAHKRTERLYMPYSFGILPELILKTIYTYLA</sequence>
<dbReference type="InterPro" id="IPR050072">
    <property type="entry name" value="Peptidase_M20A"/>
</dbReference>
<keyword evidence="2" id="KW-1185">Reference proteome</keyword>
<evidence type="ECO:0000313" key="2">
    <source>
        <dbReference type="Proteomes" id="UP000036503"/>
    </source>
</evidence>
<dbReference type="GO" id="GO:0016787">
    <property type="term" value="F:hydrolase activity"/>
    <property type="evidence" value="ECO:0007669"/>
    <property type="project" value="InterPro"/>
</dbReference>
<dbReference type="PANTHER" id="PTHR43808:SF27">
    <property type="entry name" value="PROTEIN ROCB"/>
    <property type="match status" value="1"/>
</dbReference>
<dbReference type="SUPFAM" id="SSF53187">
    <property type="entry name" value="Zn-dependent exopeptidases"/>
    <property type="match status" value="1"/>
</dbReference>
<dbReference type="Proteomes" id="UP000036503">
    <property type="component" value="Unassembled WGS sequence"/>
</dbReference>
<dbReference type="PANTHER" id="PTHR43808">
    <property type="entry name" value="ACETYLORNITHINE DEACETYLASE"/>
    <property type="match status" value="1"/>
</dbReference>
<dbReference type="InterPro" id="IPR012166">
    <property type="entry name" value="Uncharacterised_RocB"/>
</dbReference>
<evidence type="ECO:0000313" key="1">
    <source>
        <dbReference type="EMBL" id="KMO87091.1"/>
    </source>
</evidence>
<dbReference type="AlphaFoldDB" id="A0A0J6ZQ83"/>
<dbReference type="FunCoup" id="A0A0J6ZQ83">
    <property type="interactions" value="7"/>
</dbReference>
<proteinExistence type="predicted"/>
<dbReference type="STRING" id="39029.BSR42_09245"/>
<gene>
    <name evidence="1" type="ORF">AB840_04560</name>
</gene>
<comment type="caution">
    <text evidence="1">The sequence shown here is derived from an EMBL/GenBank/DDBJ whole genome shotgun (WGS) entry which is preliminary data.</text>
</comment>
<name>A0A0J6ZQ83_9FIRM</name>